<keyword evidence="5" id="KW-1185">Reference proteome</keyword>
<proteinExistence type="predicted"/>
<keyword evidence="3" id="KW-0804">Transcription</keyword>
<reference evidence="4 5" key="1">
    <citation type="submission" date="2018-02" db="EMBL/GenBank/DDBJ databases">
        <title>Reclassifiation of [Polyangium] brachysporum DSM 7029 as Guopingzhaonella breviflexa gen. nov., sp. nov., a member of the family Comamonadaceae.</title>
        <authorList>
            <person name="Tang B."/>
        </authorList>
    </citation>
    <scope>NUCLEOTIDE SEQUENCE [LARGE SCALE GENOMIC DNA]</scope>
    <source>
        <strain evidence="4 5">DSM 15344</strain>
    </source>
</reference>
<name>A0A2S5T609_9BURK</name>
<dbReference type="Pfam" id="PF00196">
    <property type="entry name" value="GerE"/>
    <property type="match status" value="1"/>
</dbReference>
<organism evidence="4 5">
    <name type="scientific">Caldimonas thermodepolymerans</name>
    <dbReference type="NCBI Taxonomy" id="215580"/>
    <lineage>
        <taxon>Bacteria</taxon>
        <taxon>Pseudomonadati</taxon>
        <taxon>Pseudomonadota</taxon>
        <taxon>Betaproteobacteria</taxon>
        <taxon>Burkholderiales</taxon>
        <taxon>Sphaerotilaceae</taxon>
        <taxon>Caldimonas</taxon>
    </lineage>
</organism>
<dbReference type="InterPro" id="IPR036388">
    <property type="entry name" value="WH-like_DNA-bd_sf"/>
</dbReference>
<dbReference type="PROSITE" id="PS50043">
    <property type="entry name" value="HTH_LUXR_2"/>
    <property type="match status" value="1"/>
</dbReference>
<dbReference type="InterPro" id="IPR016032">
    <property type="entry name" value="Sig_transdc_resp-reg_C-effctor"/>
</dbReference>
<comment type="caution">
    <text evidence="4">The sequence shown here is derived from an EMBL/GenBank/DDBJ whole genome shotgun (WGS) entry which is preliminary data.</text>
</comment>
<dbReference type="PANTHER" id="PTHR44688:SF16">
    <property type="entry name" value="DNA-BINDING TRANSCRIPTIONAL ACTIVATOR DEVR_DOSR"/>
    <property type="match status" value="1"/>
</dbReference>
<evidence type="ECO:0000256" key="3">
    <source>
        <dbReference type="ARBA" id="ARBA00023163"/>
    </source>
</evidence>
<dbReference type="GO" id="GO:0003677">
    <property type="term" value="F:DNA binding"/>
    <property type="evidence" value="ECO:0007669"/>
    <property type="project" value="UniProtKB-KW"/>
</dbReference>
<evidence type="ECO:0000313" key="5">
    <source>
        <dbReference type="Proteomes" id="UP000239406"/>
    </source>
</evidence>
<gene>
    <name evidence="4" type="ORF">C1702_06320</name>
</gene>
<dbReference type="EMBL" id="PSNY01000006">
    <property type="protein sequence ID" value="PPE70297.1"/>
    <property type="molecule type" value="Genomic_DNA"/>
</dbReference>
<dbReference type="InterPro" id="IPR000792">
    <property type="entry name" value="Tscrpt_reg_LuxR_C"/>
</dbReference>
<dbReference type="Gene3D" id="1.10.10.10">
    <property type="entry name" value="Winged helix-like DNA-binding domain superfamily/Winged helix DNA-binding domain"/>
    <property type="match status" value="1"/>
</dbReference>
<dbReference type="AlphaFoldDB" id="A0A2S5T609"/>
<evidence type="ECO:0000256" key="2">
    <source>
        <dbReference type="ARBA" id="ARBA00023125"/>
    </source>
</evidence>
<dbReference type="SMART" id="SM00421">
    <property type="entry name" value="HTH_LUXR"/>
    <property type="match status" value="1"/>
</dbReference>
<sequence>MLHIFRKHRMPEIAMSVTSAVRRPMEPLTVFTAVAANRPSAHAGLPAVVDGIGSVSFWPRLIDYLEHVAGGEHCIAWELRDGRMQEVGAASWNGADHARRRLHQYSDPKYWRRDPALTVVRRHGQPDRPVMVVMDPRRVPDSLIRESLYGQDHIRERVVLCQPSAEATLGLSVVRGEDRGPFSDDQLDALGSVADTLISIVAKHRQIASQRNAYNPVSEDRLAEIQQALQHGESVRLTAREAQVCARLICGRAISAIAAELGVGTETVETYRKRAYARLGVSSKQELLLRYLGYC</sequence>
<dbReference type="SUPFAM" id="SSF46894">
    <property type="entry name" value="C-terminal effector domain of the bipartite response regulators"/>
    <property type="match status" value="1"/>
</dbReference>
<protein>
    <submittedName>
        <fullName evidence="4">Uncharacterized protein</fullName>
    </submittedName>
</protein>
<evidence type="ECO:0000256" key="1">
    <source>
        <dbReference type="ARBA" id="ARBA00023015"/>
    </source>
</evidence>
<keyword evidence="2" id="KW-0238">DNA-binding</keyword>
<dbReference type="GO" id="GO:0006355">
    <property type="term" value="P:regulation of DNA-templated transcription"/>
    <property type="evidence" value="ECO:0007669"/>
    <property type="project" value="InterPro"/>
</dbReference>
<dbReference type="PANTHER" id="PTHR44688">
    <property type="entry name" value="DNA-BINDING TRANSCRIPTIONAL ACTIVATOR DEVR_DOSR"/>
    <property type="match status" value="1"/>
</dbReference>
<keyword evidence="1" id="KW-0805">Transcription regulation</keyword>
<accession>A0A2S5T609</accession>
<dbReference type="Proteomes" id="UP000239406">
    <property type="component" value="Unassembled WGS sequence"/>
</dbReference>
<evidence type="ECO:0000313" key="4">
    <source>
        <dbReference type="EMBL" id="PPE70297.1"/>
    </source>
</evidence>
<dbReference type="CDD" id="cd06170">
    <property type="entry name" value="LuxR_C_like"/>
    <property type="match status" value="1"/>
</dbReference>
<dbReference type="PRINTS" id="PR00038">
    <property type="entry name" value="HTHLUXR"/>
</dbReference>